<protein>
    <submittedName>
        <fullName evidence="1">Uncharacterized protein</fullName>
    </submittedName>
</protein>
<dbReference type="EMBL" id="MN740402">
    <property type="protein sequence ID" value="QHU04641.1"/>
    <property type="molecule type" value="Genomic_DNA"/>
</dbReference>
<accession>A0A6C0JI13</accession>
<organism evidence="1">
    <name type="scientific">viral metagenome</name>
    <dbReference type="NCBI Taxonomy" id="1070528"/>
    <lineage>
        <taxon>unclassified sequences</taxon>
        <taxon>metagenomes</taxon>
        <taxon>organismal metagenomes</taxon>
    </lineage>
</organism>
<name>A0A6C0JI13_9ZZZZ</name>
<proteinExistence type="predicted"/>
<dbReference type="AlphaFoldDB" id="A0A6C0JI13"/>
<sequence>MKFKVPKLRTWGVLLFVVAIVLLFSYIFGTAGQFQSTYDPDIKRFSENSIDVAMANGTVKHETPTMYAAPSASKATLLFPPSEEDLQRLSGK</sequence>
<evidence type="ECO:0000313" key="1">
    <source>
        <dbReference type="EMBL" id="QHU04641.1"/>
    </source>
</evidence>
<reference evidence="1" key="1">
    <citation type="journal article" date="2020" name="Nature">
        <title>Giant virus diversity and host interactions through global metagenomics.</title>
        <authorList>
            <person name="Schulz F."/>
            <person name="Roux S."/>
            <person name="Paez-Espino D."/>
            <person name="Jungbluth S."/>
            <person name="Walsh D.A."/>
            <person name="Denef V.J."/>
            <person name="McMahon K.D."/>
            <person name="Konstantinidis K.T."/>
            <person name="Eloe-Fadrosh E.A."/>
            <person name="Kyrpides N.C."/>
            <person name="Woyke T."/>
        </authorList>
    </citation>
    <scope>NUCLEOTIDE SEQUENCE</scope>
    <source>
        <strain evidence="1">GVMAG-M-3300027708-51</strain>
    </source>
</reference>